<feature type="region of interest" description="Disordered" evidence="1">
    <location>
        <begin position="60"/>
        <end position="91"/>
    </location>
</feature>
<feature type="compositionally biased region" description="Basic and acidic residues" evidence="1">
    <location>
        <begin position="66"/>
        <end position="84"/>
    </location>
</feature>
<name>A0A6J7QPW5_9ZZZZ</name>
<proteinExistence type="predicted"/>
<evidence type="ECO:0000313" key="2">
    <source>
        <dbReference type="EMBL" id="CAB4942823.1"/>
    </source>
</evidence>
<organism evidence="3">
    <name type="scientific">freshwater metagenome</name>
    <dbReference type="NCBI Taxonomy" id="449393"/>
    <lineage>
        <taxon>unclassified sequences</taxon>
        <taxon>metagenomes</taxon>
        <taxon>ecological metagenomes</taxon>
    </lineage>
</organism>
<evidence type="ECO:0000313" key="3">
    <source>
        <dbReference type="EMBL" id="CAB5019788.1"/>
    </source>
</evidence>
<reference evidence="3" key="1">
    <citation type="submission" date="2020-05" db="EMBL/GenBank/DDBJ databases">
        <authorList>
            <person name="Chiriac C."/>
            <person name="Salcher M."/>
            <person name="Ghai R."/>
            <person name="Kavagutti S V."/>
        </authorList>
    </citation>
    <scope>NUCLEOTIDE SEQUENCE</scope>
</reference>
<dbReference type="AlphaFoldDB" id="A0A6J7QPW5"/>
<evidence type="ECO:0000256" key="1">
    <source>
        <dbReference type="SAM" id="MobiDB-lite"/>
    </source>
</evidence>
<sequence>MHSRWTSRPSHGTRREFLLDPNIGALTQIVDEFKPDGTPLLEKVLVRNIDSIVKQAAYSGWNERQPGQHERDDLHARSDPRGADSTDGGTGCVRCSLNAASE</sequence>
<dbReference type="EMBL" id="CAFBPU010000003">
    <property type="protein sequence ID" value="CAB5019788.1"/>
    <property type="molecule type" value="Genomic_DNA"/>
</dbReference>
<dbReference type="EMBL" id="CAFBND010000040">
    <property type="protein sequence ID" value="CAB4942823.1"/>
    <property type="molecule type" value="Genomic_DNA"/>
</dbReference>
<accession>A0A6J7QPW5</accession>
<protein>
    <submittedName>
        <fullName evidence="3">Unannotated protein</fullName>
    </submittedName>
</protein>
<gene>
    <name evidence="2" type="ORF">UFOPK3752_01173</name>
    <name evidence="3" type="ORF">UFOPK4150_00173</name>
</gene>